<sequence>MFPRFSIMILVYVVSVNCKPGAKSDEKVDKPEISEQIDPSIYIRQGMMNGMGMGPQFGMGGQNAMNTVNFAFNCKCTSKSTNPLAVAPLDANALAQQQIVQLQEQVRRQQEIINRQAATKNGFENFTQLIALANSMDCSCSSDNSGMGGQVGMGGIYASQGGMGGGGGFPPITHGFGFPAQRGVPITTFGGTQQMIEVPYARN</sequence>
<dbReference type="InParanoid" id="G0PBR6"/>
<dbReference type="FunCoup" id="G0PBR6">
    <property type="interactions" value="162"/>
</dbReference>
<organism evidence="4">
    <name type="scientific">Caenorhabditis brenneri</name>
    <name type="common">Nematode worm</name>
    <dbReference type="NCBI Taxonomy" id="135651"/>
    <lineage>
        <taxon>Eukaryota</taxon>
        <taxon>Metazoa</taxon>
        <taxon>Ecdysozoa</taxon>
        <taxon>Nematoda</taxon>
        <taxon>Chromadorea</taxon>
        <taxon>Rhabditida</taxon>
        <taxon>Rhabditina</taxon>
        <taxon>Rhabditomorpha</taxon>
        <taxon>Rhabditoidea</taxon>
        <taxon>Rhabditidae</taxon>
        <taxon>Peloderinae</taxon>
        <taxon>Caenorhabditis</taxon>
    </lineage>
</organism>
<name>G0PBR6_CAEBE</name>
<dbReference type="AlphaFoldDB" id="G0PBR6"/>
<keyword evidence="2" id="KW-0732">Signal</keyword>
<evidence type="ECO:0000256" key="1">
    <source>
        <dbReference type="SAM" id="Coils"/>
    </source>
</evidence>
<keyword evidence="4" id="KW-1185">Reference proteome</keyword>
<evidence type="ECO:0000313" key="4">
    <source>
        <dbReference type="Proteomes" id="UP000008068"/>
    </source>
</evidence>
<dbReference type="HOGENOM" id="CLU_1373332_0_0_1"/>
<proteinExistence type="predicted"/>
<keyword evidence="1" id="KW-0175">Coiled coil</keyword>
<feature type="signal peptide" evidence="2">
    <location>
        <begin position="1"/>
        <end position="18"/>
    </location>
</feature>
<evidence type="ECO:0000313" key="3">
    <source>
        <dbReference type="EMBL" id="EGT50663.1"/>
    </source>
</evidence>
<dbReference type="eggNOG" id="ENOG502TGB6">
    <property type="taxonomic scope" value="Eukaryota"/>
</dbReference>
<gene>
    <name evidence="3" type="ORF">CAEBREN_29795</name>
</gene>
<feature type="chain" id="PRO_5003406712" evidence="2">
    <location>
        <begin position="19"/>
        <end position="203"/>
    </location>
</feature>
<accession>G0PBR6</accession>
<feature type="coiled-coil region" evidence="1">
    <location>
        <begin position="92"/>
        <end position="119"/>
    </location>
</feature>
<dbReference type="Proteomes" id="UP000008068">
    <property type="component" value="Unassembled WGS sequence"/>
</dbReference>
<protein>
    <submittedName>
        <fullName evidence="3">Uncharacterized protein</fullName>
    </submittedName>
</protein>
<dbReference type="EMBL" id="GL380218">
    <property type="protein sequence ID" value="EGT50663.1"/>
    <property type="molecule type" value="Genomic_DNA"/>
</dbReference>
<evidence type="ECO:0000256" key="2">
    <source>
        <dbReference type="SAM" id="SignalP"/>
    </source>
</evidence>
<dbReference type="OrthoDB" id="5869603at2759"/>
<reference evidence="4" key="1">
    <citation type="submission" date="2011-07" db="EMBL/GenBank/DDBJ databases">
        <authorList>
            <consortium name="Caenorhabditis brenneri Sequencing and Analysis Consortium"/>
            <person name="Wilson R.K."/>
        </authorList>
    </citation>
    <scope>NUCLEOTIDE SEQUENCE [LARGE SCALE GENOMIC DNA]</scope>
    <source>
        <strain evidence="4">PB2801</strain>
    </source>
</reference>